<sequence>MFMPIRVPGPEQTRETKKWASYDDTRTYGWETAELSVGGKHNDGDSDDAVARRTRFKLDAKCM</sequence>
<reference evidence="1 2" key="1">
    <citation type="submission" date="2014-04" db="EMBL/GenBank/DDBJ databases">
        <authorList>
            <consortium name="DOE Joint Genome Institute"/>
            <person name="Kuo A."/>
            <person name="Kohler A."/>
            <person name="Nagy L.G."/>
            <person name="Floudas D."/>
            <person name="Copeland A."/>
            <person name="Barry K.W."/>
            <person name="Cichocki N."/>
            <person name="Veneault-Fourrey C."/>
            <person name="LaButti K."/>
            <person name="Lindquist E.A."/>
            <person name="Lipzen A."/>
            <person name="Lundell T."/>
            <person name="Morin E."/>
            <person name="Murat C."/>
            <person name="Sun H."/>
            <person name="Tunlid A."/>
            <person name="Henrissat B."/>
            <person name="Grigoriev I.V."/>
            <person name="Hibbett D.S."/>
            <person name="Martin F."/>
            <person name="Nordberg H.P."/>
            <person name="Cantor M.N."/>
            <person name="Hua S.X."/>
        </authorList>
    </citation>
    <scope>NUCLEOTIDE SEQUENCE [LARGE SCALE GENOMIC DNA]</scope>
    <source>
        <strain evidence="1 2">Foug A</strain>
    </source>
</reference>
<keyword evidence="2" id="KW-1185">Reference proteome</keyword>
<name>A0A0C3A8D5_9AGAM</name>
<accession>A0A0C3A8D5</accession>
<organism evidence="1 2">
    <name type="scientific">Scleroderma citrinum Foug A</name>
    <dbReference type="NCBI Taxonomy" id="1036808"/>
    <lineage>
        <taxon>Eukaryota</taxon>
        <taxon>Fungi</taxon>
        <taxon>Dikarya</taxon>
        <taxon>Basidiomycota</taxon>
        <taxon>Agaricomycotina</taxon>
        <taxon>Agaricomycetes</taxon>
        <taxon>Agaricomycetidae</taxon>
        <taxon>Boletales</taxon>
        <taxon>Sclerodermatineae</taxon>
        <taxon>Sclerodermataceae</taxon>
        <taxon>Scleroderma</taxon>
    </lineage>
</organism>
<reference evidence="2" key="2">
    <citation type="submission" date="2015-01" db="EMBL/GenBank/DDBJ databases">
        <title>Evolutionary Origins and Diversification of the Mycorrhizal Mutualists.</title>
        <authorList>
            <consortium name="DOE Joint Genome Institute"/>
            <consortium name="Mycorrhizal Genomics Consortium"/>
            <person name="Kohler A."/>
            <person name="Kuo A."/>
            <person name="Nagy L.G."/>
            <person name="Floudas D."/>
            <person name="Copeland A."/>
            <person name="Barry K.W."/>
            <person name="Cichocki N."/>
            <person name="Veneault-Fourrey C."/>
            <person name="LaButti K."/>
            <person name="Lindquist E.A."/>
            <person name="Lipzen A."/>
            <person name="Lundell T."/>
            <person name="Morin E."/>
            <person name="Murat C."/>
            <person name="Riley R."/>
            <person name="Ohm R."/>
            <person name="Sun H."/>
            <person name="Tunlid A."/>
            <person name="Henrissat B."/>
            <person name="Grigoriev I.V."/>
            <person name="Hibbett D.S."/>
            <person name="Martin F."/>
        </authorList>
    </citation>
    <scope>NUCLEOTIDE SEQUENCE [LARGE SCALE GENOMIC DNA]</scope>
    <source>
        <strain evidence="2">Foug A</strain>
    </source>
</reference>
<protein>
    <submittedName>
        <fullName evidence="1">Uncharacterized protein</fullName>
    </submittedName>
</protein>
<dbReference type="EMBL" id="KN822055">
    <property type="protein sequence ID" value="KIM61102.1"/>
    <property type="molecule type" value="Genomic_DNA"/>
</dbReference>
<dbReference type="InParanoid" id="A0A0C3A8D5"/>
<evidence type="ECO:0000313" key="1">
    <source>
        <dbReference type="EMBL" id="KIM61102.1"/>
    </source>
</evidence>
<evidence type="ECO:0000313" key="2">
    <source>
        <dbReference type="Proteomes" id="UP000053989"/>
    </source>
</evidence>
<proteinExistence type="predicted"/>
<dbReference type="Proteomes" id="UP000053989">
    <property type="component" value="Unassembled WGS sequence"/>
</dbReference>
<gene>
    <name evidence="1" type="ORF">SCLCIDRAFT_1216223</name>
</gene>
<dbReference type="AlphaFoldDB" id="A0A0C3A8D5"/>
<dbReference type="HOGENOM" id="CLU_2887131_0_0_1"/>